<proteinExistence type="predicted"/>
<comment type="caution">
    <text evidence="2">The sequence shown here is derived from an EMBL/GenBank/DDBJ whole genome shotgun (WGS) entry which is preliminary data.</text>
</comment>
<dbReference type="PATRIC" id="fig|1379.3.peg.1517"/>
<dbReference type="Proteomes" id="UP000070355">
    <property type="component" value="Unassembled WGS sequence"/>
</dbReference>
<gene>
    <name evidence="2" type="ORF">HMPREF3186_01528</name>
</gene>
<evidence type="ECO:0000313" key="3">
    <source>
        <dbReference type="Proteomes" id="UP000070355"/>
    </source>
</evidence>
<feature type="non-terminal residue" evidence="2">
    <location>
        <position position="1"/>
    </location>
</feature>
<dbReference type="PANTHER" id="PTHR33408">
    <property type="entry name" value="TRANSPOSASE"/>
    <property type="match status" value="1"/>
</dbReference>
<reference evidence="3" key="1">
    <citation type="submission" date="2016-01" db="EMBL/GenBank/DDBJ databases">
        <authorList>
            <person name="Mitreva M."/>
            <person name="Pepin K.H."/>
            <person name="Mihindukulasuriya K.A."/>
            <person name="Fulton R."/>
            <person name="Fronick C."/>
            <person name="O'Laughlin M."/>
            <person name="Miner T."/>
            <person name="Herter B."/>
            <person name="Rosa B.A."/>
            <person name="Cordes M."/>
            <person name="Tomlinson C."/>
            <person name="Wollam A."/>
            <person name="Palsikar V.B."/>
            <person name="Mardis E.R."/>
            <person name="Wilson R.K."/>
        </authorList>
    </citation>
    <scope>NUCLEOTIDE SEQUENCE [LARGE SCALE GENOMIC DNA]</scope>
    <source>
        <strain evidence="3">DNF01167</strain>
    </source>
</reference>
<dbReference type="EMBL" id="LSDC01000109">
    <property type="protein sequence ID" value="KXB57935.1"/>
    <property type="molecule type" value="Genomic_DNA"/>
</dbReference>
<name>A0A133ZR79_9BACL</name>
<evidence type="ECO:0000259" key="1">
    <source>
        <dbReference type="Pfam" id="PF13751"/>
    </source>
</evidence>
<evidence type="ECO:0000313" key="2">
    <source>
        <dbReference type="EMBL" id="KXB57935.1"/>
    </source>
</evidence>
<organism evidence="2 3">
    <name type="scientific">Gemella haemolysans</name>
    <dbReference type="NCBI Taxonomy" id="1379"/>
    <lineage>
        <taxon>Bacteria</taxon>
        <taxon>Bacillati</taxon>
        <taxon>Bacillota</taxon>
        <taxon>Bacilli</taxon>
        <taxon>Bacillales</taxon>
        <taxon>Gemellaceae</taxon>
        <taxon>Gemella</taxon>
    </lineage>
</organism>
<dbReference type="Pfam" id="PF13751">
    <property type="entry name" value="DDE_Tnp_1_6"/>
    <property type="match status" value="1"/>
</dbReference>
<feature type="domain" description="Transposase DDE" evidence="1">
    <location>
        <begin position="242"/>
        <end position="320"/>
    </location>
</feature>
<accession>A0A133ZR79</accession>
<sequence length="325" mass="38792">YSTFSQNYIRRFQGTDVFEQIFINIVNQAIEKKLVGGNEFFTDSTHIKANANKKKFKVEVTTKIKKRKLDLEKEINEERNKKGKKPFEYKEEQVVKKQKINTTDPDSGYYHRDHKEEGFMYLDHRTVDGKNNIIIDCHITPGNTHDSGPYIDRLNQIEKTFGLIPGKVALDSGYYSLDILKQLDKKNIFSVIGYRRFSRSKDNKYFKYLHEKDIYVDKRTGEIFRYRNIDRNGYKQYKSDDKNEKKIIRRHINADYYDEARLRRISKEGKLLYKRRKETIERSFADSKQNHGYRYARYRGKAKVQSYAWLSCCVQNMKTIALREV</sequence>
<protein>
    <submittedName>
        <fullName evidence="2">Transposase, IS4 family</fullName>
    </submittedName>
</protein>
<dbReference type="RefSeq" id="WP_156438992.1">
    <property type="nucleotide sequence ID" value="NZ_KQ959986.1"/>
</dbReference>
<dbReference type="InterPro" id="IPR025668">
    <property type="entry name" value="Tnp_DDE_dom"/>
</dbReference>
<dbReference type="AlphaFoldDB" id="A0A133ZR79"/>
<dbReference type="PANTHER" id="PTHR33408:SF2">
    <property type="entry name" value="TRANSPOSASE DDE DOMAIN-CONTAINING PROTEIN"/>
    <property type="match status" value="1"/>
</dbReference>
<dbReference type="OrthoDB" id="9774608at2"/>